<evidence type="ECO:0000313" key="2">
    <source>
        <dbReference type="Proteomes" id="UP001162972"/>
    </source>
</evidence>
<gene>
    <name evidence="1" type="ORF">OIU84_005394</name>
</gene>
<sequence length="118" mass="13209">MHSAIDPLSQIDDLVDGERIIIRILETEKIRSEWEKIFQRIYCRQMVNQLQLRPCRATYPVSACTSTRRQFHTATALAGPCSLSVVTSALPGPPSGPHDPSCTRSDCLWPVLFGGLER</sequence>
<evidence type="ECO:0000313" key="1">
    <source>
        <dbReference type="EMBL" id="KAJ6412325.1"/>
    </source>
</evidence>
<reference evidence="1 2" key="1">
    <citation type="journal article" date="2023" name="Int. J. Mol. Sci.">
        <title>De Novo Assembly and Annotation of 11 Diverse Shrub Willow (Salix) Genomes Reveals Novel Gene Organization in Sex-Linked Regions.</title>
        <authorList>
            <person name="Hyden B."/>
            <person name="Feng K."/>
            <person name="Yates T.B."/>
            <person name="Jawdy S."/>
            <person name="Cereghino C."/>
            <person name="Smart L.B."/>
            <person name="Muchero W."/>
        </authorList>
    </citation>
    <scope>NUCLEOTIDE SEQUENCE [LARGE SCALE GENOMIC DNA]</scope>
    <source>
        <tissue evidence="1">Shoot tip</tissue>
    </source>
</reference>
<comment type="caution">
    <text evidence="1">The sequence shown here is derived from an EMBL/GenBank/DDBJ whole genome shotgun (WGS) entry which is preliminary data.</text>
</comment>
<organism evidence="1 2">
    <name type="scientific">Salix udensis</name>
    <dbReference type="NCBI Taxonomy" id="889485"/>
    <lineage>
        <taxon>Eukaryota</taxon>
        <taxon>Viridiplantae</taxon>
        <taxon>Streptophyta</taxon>
        <taxon>Embryophyta</taxon>
        <taxon>Tracheophyta</taxon>
        <taxon>Spermatophyta</taxon>
        <taxon>Magnoliopsida</taxon>
        <taxon>eudicotyledons</taxon>
        <taxon>Gunneridae</taxon>
        <taxon>Pentapetalae</taxon>
        <taxon>rosids</taxon>
        <taxon>fabids</taxon>
        <taxon>Malpighiales</taxon>
        <taxon>Salicaceae</taxon>
        <taxon>Saliceae</taxon>
        <taxon>Salix</taxon>
    </lineage>
</organism>
<name>A0AAD6JW34_9ROSI</name>
<protein>
    <submittedName>
        <fullName evidence="1">Uncharacterized protein</fullName>
    </submittedName>
</protein>
<proteinExistence type="predicted"/>
<dbReference type="AlphaFoldDB" id="A0AAD6JW34"/>
<keyword evidence="2" id="KW-1185">Reference proteome</keyword>
<dbReference type="EMBL" id="JAPFFJ010000013">
    <property type="protein sequence ID" value="KAJ6412325.1"/>
    <property type="molecule type" value="Genomic_DNA"/>
</dbReference>
<dbReference type="Proteomes" id="UP001162972">
    <property type="component" value="Chromosome 5"/>
</dbReference>
<accession>A0AAD6JW34</accession>